<evidence type="ECO:0000256" key="5">
    <source>
        <dbReference type="ARBA" id="ARBA00023004"/>
    </source>
</evidence>
<gene>
    <name evidence="7" type="ORF">XAT740_LOCUS64160</name>
</gene>
<proteinExistence type="inferred from homology"/>
<evidence type="ECO:0000256" key="4">
    <source>
        <dbReference type="ARBA" id="ARBA00023002"/>
    </source>
</evidence>
<keyword evidence="4" id="KW-0560">Oxidoreductase</keyword>
<evidence type="ECO:0000256" key="2">
    <source>
        <dbReference type="ARBA" id="ARBA00022617"/>
    </source>
</evidence>
<dbReference type="Gene3D" id="1.10.630.10">
    <property type="entry name" value="Cytochrome P450"/>
    <property type="match status" value="1"/>
</dbReference>
<dbReference type="EMBL" id="CAJNOR010021508">
    <property type="protein sequence ID" value="CAF1691369.1"/>
    <property type="molecule type" value="Genomic_DNA"/>
</dbReference>
<dbReference type="InterPro" id="IPR001128">
    <property type="entry name" value="Cyt_P450"/>
</dbReference>
<dbReference type="GO" id="GO:0016705">
    <property type="term" value="F:oxidoreductase activity, acting on paired donors, with incorporation or reduction of molecular oxygen"/>
    <property type="evidence" value="ECO:0007669"/>
    <property type="project" value="InterPro"/>
</dbReference>
<dbReference type="PANTHER" id="PTHR24291">
    <property type="entry name" value="CYTOCHROME P450 FAMILY 4"/>
    <property type="match status" value="1"/>
</dbReference>
<name>A0A816HTA9_ADIRI</name>
<keyword evidence="5" id="KW-0408">Iron</keyword>
<evidence type="ECO:0000313" key="8">
    <source>
        <dbReference type="Proteomes" id="UP000663828"/>
    </source>
</evidence>
<keyword evidence="6" id="KW-0503">Monooxygenase</keyword>
<protein>
    <submittedName>
        <fullName evidence="7">Uncharacterized protein</fullName>
    </submittedName>
</protein>
<dbReference type="AlphaFoldDB" id="A0A816HTA9"/>
<accession>A0A816HTA9</accession>
<feature type="non-terminal residue" evidence="7">
    <location>
        <position position="122"/>
    </location>
</feature>
<keyword evidence="2" id="KW-0349">Heme</keyword>
<evidence type="ECO:0000313" key="7">
    <source>
        <dbReference type="EMBL" id="CAF1691369.1"/>
    </source>
</evidence>
<dbReference type="PANTHER" id="PTHR24291:SF50">
    <property type="entry name" value="BIFUNCTIONAL ALBAFLAVENONE MONOOXYGENASE_TERPENE SYNTHASE"/>
    <property type="match status" value="1"/>
</dbReference>
<dbReference type="GO" id="GO:0004497">
    <property type="term" value="F:monooxygenase activity"/>
    <property type="evidence" value="ECO:0007669"/>
    <property type="project" value="UniProtKB-KW"/>
</dbReference>
<evidence type="ECO:0000256" key="6">
    <source>
        <dbReference type="ARBA" id="ARBA00023033"/>
    </source>
</evidence>
<keyword evidence="3" id="KW-0479">Metal-binding</keyword>
<dbReference type="InterPro" id="IPR050196">
    <property type="entry name" value="Cytochrome_P450_Monoox"/>
</dbReference>
<reference evidence="7" key="1">
    <citation type="submission" date="2021-02" db="EMBL/GenBank/DDBJ databases">
        <authorList>
            <person name="Nowell W R."/>
        </authorList>
    </citation>
    <scope>NUCLEOTIDE SEQUENCE</scope>
</reference>
<evidence type="ECO:0000256" key="3">
    <source>
        <dbReference type="ARBA" id="ARBA00022723"/>
    </source>
</evidence>
<dbReference type="Pfam" id="PF00067">
    <property type="entry name" value="p450"/>
    <property type="match status" value="1"/>
</dbReference>
<sequence>MHRFVEAMINVLIESGRRSQRFSLQNTLMVTTTRWYYNEIAHLHNLCDEIVKERRENPNDVKDLLNRMIHGKDPDSGYQLSDENIRYQMLTFLVAGHETTSGLLSFALYYLLKNPHTLQKAQ</sequence>
<dbReference type="GO" id="GO:0020037">
    <property type="term" value="F:heme binding"/>
    <property type="evidence" value="ECO:0007669"/>
    <property type="project" value="InterPro"/>
</dbReference>
<dbReference type="GO" id="GO:0005506">
    <property type="term" value="F:iron ion binding"/>
    <property type="evidence" value="ECO:0007669"/>
    <property type="project" value="InterPro"/>
</dbReference>
<comment type="similarity">
    <text evidence="1">Belongs to the cytochrome P450 family.</text>
</comment>
<evidence type="ECO:0000256" key="1">
    <source>
        <dbReference type="ARBA" id="ARBA00010617"/>
    </source>
</evidence>
<organism evidence="7 8">
    <name type="scientific">Adineta ricciae</name>
    <name type="common">Rotifer</name>
    <dbReference type="NCBI Taxonomy" id="249248"/>
    <lineage>
        <taxon>Eukaryota</taxon>
        <taxon>Metazoa</taxon>
        <taxon>Spiralia</taxon>
        <taxon>Gnathifera</taxon>
        <taxon>Rotifera</taxon>
        <taxon>Eurotatoria</taxon>
        <taxon>Bdelloidea</taxon>
        <taxon>Adinetida</taxon>
        <taxon>Adinetidae</taxon>
        <taxon>Adineta</taxon>
    </lineage>
</organism>
<keyword evidence="8" id="KW-1185">Reference proteome</keyword>
<dbReference type="InterPro" id="IPR036396">
    <property type="entry name" value="Cyt_P450_sf"/>
</dbReference>
<comment type="caution">
    <text evidence="7">The sequence shown here is derived from an EMBL/GenBank/DDBJ whole genome shotgun (WGS) entry which is preliminary data.</text>
</comment>
<dbReference type="Proteomes" id="UP000663828">
    <property type="component" value="Unassembled WGS sequence"/>
</dbReference>
<dbReference type="SUPFAM" id="SSF48264">
    <property type="entry name" value="Cytochrome P450"/>
    <property type="match status" value="1"/>
</dbReference>